<protein>
    <submittedName>
        <fullName evidence="3">Cell wall hydrolase</fullName>
    </submittedName>
</protein>
<dbReference type="EMBL" id="JAEPDI010000001">
    <property type="protein sequence ID" value="MCG7937357.1"/>
    <property type="molecule type" value="Genomic_DNA"/>
</dbReference>
<evidence type="ECO:0000256" key="1">
    <source>
        <dbReference type="SAM" id="SignalP"/>
    </source>
</evidence>
<dbReference type="GO" id="GO:0016787">
    <property type="term" value="F:hydrolase activity"/>
    <property type="evidence" value="ECO:0007669"/>
    <property type="project" value="UniProtKB-KW"/>
</dbReference>
<evidence type="ECO:0000259" key="2">
    <source>
        <dbReference type="Pfam" id="PF07486"/>
    </source>
</evidence>
<evidence type="ECO:0000313" key="3">
    <source>
        <dbReference type="EMBL" id="MCG7937357.1"/>
    </source>
</evidence>
<dbReference type="AlphaFoldDB" id="A0A9E4K0Z7"/>
<dbReference type="InterPro" id="IPR011105">
    <property type="entry name" value="Cell_wall_hydrolase_SleB"/>
</dbReference>
<keyword evidence="3" id="KW-0378">Hydrolase</keyword>
<name>A0A9E4K0Z7_9GAMM</name>
<dbReference type="Proteomes" id="UP000886687">
    <property type="component" value="Unassembled WGS sequence"/>
</dbReference>
<accession>A0A9E4K0Z7</accession>
<evidence type="ECO:0000313" key="4">
    <source>
        <dbReference type="Proteomes" id="UP000886687"/>
    </source>
</evidence>
<gene>
    <name evidence="3" type="ORF">JAZ04_00675</name>
</gene>
<feature type="domain" description="Cell wall hydrolase SleB" evidence="2">
    <location>
        <begin position="82"/>
        <end position="192"/>
    </location>
</feature>
<organism evidence="3 4">
    <name type="scientific">Candidatus Thiodiazotropha lotti</name>
    <dbReference type="NCBI Taxonomy" id="2792787"/>
    <lineage>
        <taxon>Bacteria</taxon>
        <taxon>Pseudomonadati</taxon>
        <taxon>Pseudomonadota</taxon>
        <taxon>Gammaproteobacteria</taxon>
        <taxon>Chromatiales</taxon>
        <taxon>Sedimenticolaceae</taxon>
        <taxon>Candidatus Thiodiazotropha</taxon>
    </lineage>
</organism>
<feature type="signal peptide" evidence="1">
    <location>
        <begin position="1"/>
        <end position="31"/>
    </location>
</feature>
<keyword evidence="1" id="KW-0732">Signal</keyword>
<proteinExistence type="predicted"/>
<reference evidence="3" key="1">
    <citation type="journal article" date="2021" name="Proc. Natl. Acad. Sci. U.S.A.">
        <title>Global biogeography of chemosynthetic symbionts reveals both localized and globally distributed symbiont groups. .</title>
        <authorList>
            <person name="Osvatic J.T."/>
            <person name="Wilkins L.G.E."/>
            <person name="Leibrecht L."/>
            <person name="Leray M."/>
            <person name="Zauner S."/>
            <person name="Polzin J."/>
            <person name="Camacho Y."/>
            <person name="Gros O."/>
            <person name="van Gils J.A."/>
            <person name="Eisen J.A."/>
            <person name="Petersen J.M."/>
            <person name="Yuen B."/>
        </authorList>
    </citation>
    <scope>NUCLEOTIDE SEQUENCE</scope>
    <source>
        <strain evidence="3">MAGL173</strain>
    </source>
</reference>
<feature type="chain" id="PRO_5039490531" evidence="1">
    <location>
        <begin position="32"/>
        <end position="208"/>
    </location>
</feature>
<dbReference type="Pfam" id="PF07486">
    <property type="entry name" value="Hydrolase_2"/>
    <property type="match status" value="1"/>
</dbReference>
<comment type="caution">
    <text evidence="3">The sequence shown here is derived from an EMBL/GenBank/DDBJ whole genome shotgun (WGS) entry which is preliminary data.</text>
</comment>
<dbReference type="InterPro" id="IPR042047">
    <property type="entry name" value="SleB_dom1"/>
</dbReference>
<dbReference type="Gene3D" id="1.10.10.2520">
    <property type="entry name" value="Cell wall hydrolase SleB, domain 1"/>
    <property type="match status" value="1"/>
</dbReference>
<sequence>MKPRTTTTRYIACMAKLLLVTLYAFSSGVQAAPLQKTTTSKASDEDPSNLWRWLFHDSAQQSIALSNELHCLALNIYFEARSESAQGQYAVGHVVMNRVAHQEFPNTICAVVKQGGEKRLNRCQFSWWCDGRSDKPINRKAWLKSLVRAYEVYLGQVKDPTYGALWYHADYVCPKWSKAFTVVTKIGQHLFYLKGKQPSLALNLNAGL</sequence>